<evidence type="ECO:0000256" key="1">
    <source>
        <dbReference type="SAM" id="MobiDB-lite"/>
    </source>
</evidence>
<dbReference type="EMBL" id="GGEC01055643">
    <property type="protein sequence ID" value="MBX36127.1"/>
    <property type="molecule type" value="Transcribed_RNA"/>
</dbReference>
<organism evidence="2">
    <name type="scientific">Rhizophora mucronata</name>
    <name type="common">Asiatic mangrove</name>
    <dbReference type="NCBI Taxonomy" id="61149"/>
    <lineage>
        <taxon>Eukaryota</taxon>
        <taxon>Viridiplantae</taxon>
        <taxon>Streptophyta</taxon>
        <taxon>Embryophyta</taxon>
        <taxon>Tracheophyta</taxon>
        <taxon>Spermatophyta</taxon>
        <taxon>Magnoliopsida</taxon>
        <taxon>eudicotyledons</taxon>
        <taxon>Gunneridae</taxon>
        <taxon>Pentapetalae</taxon>
        <taxon>rosids</taxon>
        <taxon>fabids</taxon>
        <taxon>Malpighiales</taxon>
        <taxon>Rhizophoraceae</taxon>
        <taxon>Rhizophora</taxon>
    </lineage>
</organism>
<name>A0A2P2N0W8_RHIMU</name>
<reference evidence="2" key="1">
    <citation type="submission" date="2018-02" db="EMBL/GenBank/DDBJ databases">
        <title>Rhizophora mucronata_Transcriptome.</title>
        <authorList>
            <person name="Meera S.P."/>
            <person name="Sreeshan A."/>
            <person name="Augustine A."/>
        </authorList>
    </citation>
    <scope>NUCLEOTIDE SEQUENCE</scope>
    <source>
        <tissue evidence="2">Leaf</tissue>
    </source>
</reference>
<protein>
    <submittedName>
        <fullName evidence="2">Uncharacterized protein</fullName>
    </submittedName>
</protein>
<sequence>MRSTCRVMKGKPSENTCSVMKGRPIKNTYRVMKGRPNEKQLLCNPCNER</sequence>
<proteinExistence type="predicted"/>
<feature type="region of interest" description="Disordered" evidence="1">
    <location>
        <begin position="1"/>
        <end position="20"/>
    </location>
</feature>
<dbReference type="AlphaFoldDB" id="A0A2P2N0W8"/>
<accession>A0A2P2N0W8</accession>
<evidence type="ECO:0000313" key="2">
    <source>
        <dbReference type="EMBL" id="MBX36127.1"/>
    </source>
</evidence>